<evidence type="ECO:0000256" key="1">
    <source>
        <dbReference type="SAM" id="MobiDB-lite"/>
    </source>
</evidence>
<reference evidence="2 3" key="1">
    <citation type="submission" date="2022-11" db="EMBL/GenBank/DDBJ databases">
        <title>Minimal conservation of predation-associated metabolite biosynthetic gene clusters underscores biosynthetic potential of Myxococcota including descriptions for ten novel species: Archangium lansinium sp. nov., Myxococcus landrumus sp. nov., Nannocystis bai.</title>
        <authorList>
            <person name="Ahearne A."/>
            <person name="Stevens C."/>
            <person name="Dowd S."/>
        </authorList>
    </citation>
    <scope>NUCLEOTIDE SEQUENCE [LARGE SCALE GENOMIC DNA]</scope>
    <source>
        <strain evidence="2 3">NCELM</strain>
    </source>
</reference>
<feature type="region of interest" description="Disordered" evidence="1">
    <location>
        <begin position="1"/>
        <end position="27"/>
    </location>
</feature>
<dbReference type="Proteomes" id="UP001217838">
    <property type="component" value="Unassembled WGS sequence"/>
</dbReference>
<proteinExistence type="predicted"/>
<dbReference type="EMBL" id="JAQNDN010000005">
    <property type="protein sequence ID" value="MDC0668956.1"/>
    <property type="molecule type" value="Genomic_DNA"/>
</dbReference>
<dbReference type="RefSeq" id="WP_271998550.1">
    <property type="nucleotide sequence ID" value="NZ_JAQNDN010000005.1"/>
</dbReference>
<name>A0ABT5B4D6_9BACT</name>
<keyword evidence="3" id="KW-1185">Reference proteome</keyword>
<comment type="caution">
    <text evidence="2">The sequence shown here is derived from an EMBL/GenBank/DDBJ whole genome shotgun (WGS) entry which is preliminary data.</text>
</comment>
<organism evidence="2 3">
    <name type="scientific">Nannocystis radixulma</name>
    <dbReference type="NCBI Taxonomy" id="2995305"/>
    <lineage>
        <taxon>Bacteria</taxon>
        <taxon>Pseudomonadati</taxon>
        <taxon>Myxococcota</taxon>
        <taxon>Polyangia</taxon>
        <taxon>Nannocystales</taxon>
        <taxon>Nannocystaceae</taxon>
        <taxon>Nannocystis</taxon>
    </lineage>
</organism>
<evidence type="ECO:0000313" key="2">
    <source>
        <dbReference type="EMBL" id="MDC0668956.1"/>
    </source>
</evidence>
<sequence length="41" mass="3969">MPPGAAAGPATNFGRAPFGGPADVRKAAHPVTGITVRGLLA</sequence>
<accession>A0ABT5B4D6</accession>
<protein>
    <submittedName>
        <fullName evidence="2">Uncharacterized protein</fullName>
    </submittedName>
</protein>
<gene>
    <name evidence="2" type="ORF">POL58_14475</name>
</gene>
<evidence type="ECO:0000313" key="3">
    <source>
        <dbReference type="Proteomes" id="UP001217838"/>
    </source>
</evidence>